<sequence length="203" mass="24008">MEAFYDKRIQRSKTALKQTFLTLLSQKSFDQITISEIAEQANYNRGTFYANFETKENLLNEVIQDVLDDMIIQIRNPYRAMKRVNIKDLQTEDITLFTYFIENEALFKLLLSDHIRVDFRYKMAKAIEELFITEYEYELEEGSTVDPKWLYIYRSHGIAGLIIRWIEEGFSASPEYMAKQIVELMTISTKVFTVRGELGLQYK</sequence>
<comment type="caution">
    <text evidence="5">The sequence shown here is derived from an EMBL/GenBank/DDBJ whole genome shotgun (WGS) entry which is preliminary data.</text>
</comment>
<gene>
    <name evidence="5" type="ORF">CWR45_12775</name>
</gene>
<dbReference type="EMBL" id="PIOD01000014">
    <property type="protein sequence ID" value="RDW17261.1"/>
    <property type="molecule type" value="Genomic_DNA"/>
</dbReference>
<evidence type="ECO:0000313" key="6">
    <source>
        <dbReference type="Proteomes" id="UP000256520"/>
    </source>
</evidence>
<keyword evidence="2 3" id="KW-0238">DNA-binding</keyword>
<dbReference type="OrthoDB" id="9810250at2"/>
<feature type="DNA-binding region" description="H-T-H motif" evidence="3">
    <location>
        <begin position="33"/>
        <end position="52"/>
    </location>
</feature>
<organism evidence="5 6">
    <name type="scientific">Oceanobacillus chungangensis</name>
    <dbReference type="NCBI Taxonomy" id="1229152"/>
    <lineage>
        <taxon>Bacteria</taxon>
        <taxon>Bacillati</taxon>
        <taxon>Bacillota</taxon>
        <taxon>Bacilli</taxon>
        <taxon>Bacillales</taxon>
        <taxon>Bacillaceae</taxon>
        <taxon>Oceanobacillus</taxon>
    </lineage>
</organism>
<dbReference type="Proteomes" id="UP000256520">
    <property type="component" value="Unassembled WGS sequence"/>
</dbReference>
<evidence type="ECO:0000259" key="4">
    <source>
        <dbReference type="PROSITE" id="PS50977"/>
    </source>
</evidence>
<accession>A0A3D8PPR0</accession>
<dbReference type="Pfam" id="PF14278">
    <property type="entry name" value="TetR_C_8"/>
    <property type="match status" value="1"/>
</dbReference>
<dbReference type="Gene3D" id="1.10.357.10">
    <property type="entry name" value="Tetracycline Repressor, domain 2"/>
    <property type="match status" value="1"/>
</dbReference>
<feature type="domain" description="HTH tetR-type" evidence="4">
    <location>
        <begin position="10"/>
        <end position="70"/>
    </location>
</feature>
<keyword evidence="1" id="KW-0678">Repressor</keyword>
<evidence type="ECO:0000256" key="3">
    <source>
        <dbReference type="PROSITE-ProRule" id="PRU00335"/>
    </source>
</evidence>
<dbReference type="RefSeq" id="WP_115750272.1">
    <property type="nucleotide sequence ID" value="NZ_PIOD01000014.1"/>
</dbReference>
<dbReference type="Pfam" id="PF00440">
    <property type="entry name" value="TetR_N"/>
    <property type="match status" value="1"/>
</dbReference>
<evidence type="ECO:0000313" key="5">
    <source>
        <dbReference type="EMBL" id="RDW17261.1"/>
    </source>
</evidence>
<evidence type="ECO:0000256" key="2">
    <source>
        <dbReference type="ARBA" id="ARBA00023125"/>
    </source>
</evidence>
<dbReference type="InterPro" id="IPR001647">
    <property type="entry name" value="HTH_TetR"/>
</dbReference>
<dbReference type="AlphaFoldDB" id="A0A3D8PPR0"/>
<evidence type="ECO:0000256" key="1">
    <source>
        <dbReference type="ARBA" id="ARBA00022491"/>
    </source>
</evidence>
<keyword evidence="6" id="KW-1185">Reference proteome</keyword>
<name>A0A3D8PPR0_9BACI</name>
<dbReference type="PANTHER" id="PTHR43479:SF7">
    <property type="entry name" value="TETR-FAMILY TRANSCRIPTIONAL REGULATOR"/>
    <property type="match status" value="1"/>
</dbReference>
<dbReference type="InterPro" id="IPR009057">
    <property type="entry name" value="Homeodomain-like_sf"/>
</dbReference>
<dbReference type="SUPFAM" id="SSF46689">
    <property type="entry name" value="Homeodomain-like"/>
    <property type="match status" value="1"/>
</dbReference>
<protein>
    <submittedName>
        <fullName evidence="5">TetR family transcriptional regulator</fullName>
    </submittedName>
</protein>
<reference evidence="6" key="1">
    <citation type="submission" date="2017-11" db="EMBL/GenBank/DDBJ databases">
        <authorList>
            <person name="Zhu W."/>
        </authorList>
    </citation>
    <scope>NUCLEOTIDE SEQUENCE [LARGE SCALE GENOMIC DNA]</scope>
    <source>
        <strain evidence="6">CAU 1051</strain>
    </source>
</reference>
<dbReference type="PROSITE" id="PS50977">
    <property type="entry name" value="HTH_TETR_2"/>
    <property type="match status" value="1"/>
</dbReference>
<dbReference type="PANTHER" id="PTHR43479">
    <property type="entry name" value="ACREF/ENVCD OPERON REPRESSOR-RELATED"/>
    <property type="match status" value="1"/>
</dbReference>
<dbReference type="InterPro" id="IPR039532">
    <property type="entry name" value="TetR_C_Firmicutes"/>
</dbReference>
<proteinExistence type="predicted"/>
<dbReference type="InterPro" id="IPR050624">
    <property type="entry name" value="HTH-type_Tx_Regulator"/>
</dbReference>
<dbReference type="GO" id="GO:0003677">
    <property type="term" value="F:DNA binding"/>
    <property type="evidence" value="ECO:0007669"/>
    <property type="project" value="UniProtKB-UniRule"/>
</dbReference>